<organism evidence="4 5">
    <name type="scientific">Maricaulis virginensis</name>
    <dbReference type="NCBI Taxonomy" id="144022"/>
    <lineage>
        <taxon>Bacteria</taxon>
        <taxon>Pseudomonadati</taxon>
        <taxon>Pseudomonadota</taxon>
        <taxon>Alphaproteobacteria</taxon>
        <taxon>Maricaulales</taxon>
        <taxon>Maricaulaceae</taxon>
        <taxon>Maricaulis</taxon>
    </lineage>
</organism>
<comment type="caution">
    <text evidence="4">The sequence shown here is derived from an EMBL/GenBank/DDBJ whole genome shotgun (WGS) entry which is preliminary data.</text>
</comment>
<evidence type="ECO:0000313" key="4">
    <source>
        <dbReference type="EMBL" id="GLK51963.1"/>
    </source>
</evidence>
<dbReference type="RefSeq" id="WP_271186326.1">
    <property type="nucleotide sequence ID" value="NZ_BSFE01000003.1"/>
</dbReference>
<dbReference type="SUPFAM" id="SSF56601">
    <property type="entry name" value="beta-lactamase/transpeptidase-like"/>
    <property type="match status" value="1"/>
</dbReference>
<dbReference type="Proteomes" id="UP001143486">
    <property type="component" value="Unassembled WGS sequence"/>
</dbReference>
<dbReference type="Pfam" id="PF00144">
    <property type="entry name" value="Beta-lactamase"/>
    <property type="match status" value="1"/>
</dbReference>
<feature type="region of interest" description="Disordered" evidence="1">
    <location>
        <begin position="202"/>
        <end position="228"/>
    </location>
</feature>
<evidence type="ECO:0000313" key="5">
    <source>
        <dbReference type="Proteomes" id="UP001143486"/>
    </source>
</evidence>
<dbReference type="InterPro" id="IPR012338">
    <property type="entry name" value="Beta-lactam/transpept-like"/>
</dbReference>
<protein>
    <recommendedName>
        <fullName evidence="3">Beta-lactamase-related domain-containing protein</fullName>
    </recommendedName>
</protein>
<sequence length="435" mass="44932">MNRTPSIWAILAASVCVACAPATAEDAVPPAVAASLEAAVEQGGRPGVVLGYVRDGESVFLAYGRTGNPASSAIGPDTVFELGSVTKLFTAETLAGLAVQGEVSPDTPLAAIWPDRLAGNPVTLAQLATHRAGLPRQVPGEVLSANDANALIEFARSAAPSEAPAYSNTGMALLALALSEATGRSVAGNLAIAVTGPFGLTDTGYEPGQPERLAHPHAGSRDISDSRPQTVSVAHGTGGLYSTARDLARLVEAHLAPEGDAAAIINLALAGTDGVPLGWQVHDNGRRQVFHHSGDANGYQVFVGFRQDTATGVVLLSNASADDGLQQIALHLLDPSVPLPVFGSGDAAEGLAQYEGEYRFASEPDGNRIRIEVDGADLIYVETASDGTLVRRTGLVEREPGLFQIRGIPAGIRFGDAGAAELLAGEDRYELVRVD</sequence>
<proteinExistence type="predicted"/>
<evidence type="ECO:0000259" key="3">
    <source>
        <dbReference type="Pfam" id="PF00144"/>
    </source>
</evidence>
<dbReference type="AlphaFoldDB" id="A0A9W6IKJ6"/>
<dbReference type="PANTHER" id="PTHR46825">
    <property type="entry name" value="D-ALANYL-D-ALANINE-CARBOXYPEPTIDASE/ENDOPEPTIDASE AMPH"/>
    <property type="match status" value="1"/>
</dbReference>
<feature type="chain" id="PRO_5040812590" description="Beta-lactamase-related domain-containing protein" evidence="2">
    <location>
        <begin position="25"/>
        <end position="435"/>
    </location>
</feature>
<dbReference type="EMBL" id="BSFE01000003">
    <property type="protein sequence ID" value="GLK51963.1"/>
    <property type="molecule type" value="Genomic_DNA"/>
</dbReference>
<feature type="signal peptide" evidence="2">
    <location>
        <begin position="1"/>
        <end position="24"/>
    </location>
</feature>
<name>A0A9W6IKJ6_9PROT</name>
<gene>
    <name evidence="4" type="ORF">GCM10017621_14710</name>
</gene>
<evidence type="ECO:0000256" key="1">
    <source>
        <dbReference type="SAM" id="MobiDB-lite"/>
    </source>
</evidence>
<dbReference type="InterPro" id="IPR001466">
    <property type="entry name" value="Beta-lactam-related"/>
</dbReference>
<reference evidence="4" key="2">
    <citation type="submission" date="2023-01" db="EMBL/GenBank/DDBJ databases">
        <authorList>
            <person name="Sun Q."/>
            <person name="Evtushenko L."/>
        </authorList>
    </citation>
    <scope>NUCLEOTIDE SEQUENCE</scope>
    <source>
        <strain evidence="4">VKM B-1513</strain>
    </source>
</reference>
<evidence type="ECO:0000256" key="2">
    <source>
        <dbReference type="SAM" id="SignalP"/>
    </source>
</evidence>
<dbReference type="InterPro" id="IPR050491">
    <property type="entry name" value="AmpC-like"/>
</dbReference>
<dbReference type="PANTHER" id="PTHR46825:SF9">
    <property type="entry name" value="BETA-LACTAMASE-RELATED DOMAIN-CONTAINING PROTEIN"/>
    <property type="match status" value="1"/>
</dbReference>
<dbReference type="Gene3D" id="3.40.710.10">
    <property type="entry name" value="DD-peptidase/beta-lactamase superfamily"/>
    <property type="match status" value="1"/>
</dbReference>
<reference evidence="4" key="1">
    <citation type="journal article" date="2014" name="Int. J. Syst. Evol. Microbiol.">
        <title>Complete genome sequence of Corynebacterium casei LMG S-19264T (=DSM 44701T), isolated from a smear-ripened cheese.</title>
        <authorList>
            <consortium name="US DOE Joint Genome Institute (JGI-PGF)"/>
            <person name="Walter F."/>
            <person name="Albersmeier A."/>
            <person name="Kalinowski J."/>
            <person name="Ruckert C."/>
        </authorList>
    </citation>
    <scope>NUCLEOTIDE SEQUENCE</scope>
    <source>
        <strain evidence="4">VKM B-1513</strain>
    </source>
</reference>
<keyword evidence="2" id="KW-0732">Signal</keyword>
<accession>A0A9W6IKJ6</accession>
<keyword evidence="5" id="KW-1185">Reference proteome</keyword>
<feature type="domain" description="Beta-lactamase-related" evidence="3">
    <location>
        <begin position="34"/>
        <end position="322"/>
    </location>
</feature>